<dbReference type="SUPFAM" id="SSF46785">
    <property type="entry name" value="Winged helix' DNA-binding domain"/>
    <property type="match status" value="1"/>
</dbReference>
<evidence type="ECO:0000259" key="6">
    <source>
        <dbReference type="PROSITE" id="PS51078"/>
    </source>
</evidence>
<feature type="compositionally biased region" description="Acidic residues" evidence="4">
    <location>
        <begin position="1"/>
        <end position="10"/>
    </location>
</feature>
<dbReference type="Pfam" id="PF01614">
    <property type="entry name" value="IclR_C"/>
    <property type="match status" value="1"/>
</dbReference>
<dbReference type="Gene3D" id="3.30.450.40">
    <property type="match status" value="1"/>
</dbReference>
<dbReference type="PROSITE" id="PS51078">
    <property type="entry name" value="ICLR_ED"/>
    <property type="match status" value="1"/>
</dbReference>
<dbReference type="OrthoDB" id="9807558at2"/>
<reference evidence="7" key="1">
    <citation type="journal article" date="2014" name="Int. J. Syst. Evol. Microbiol.">
        <title>Complete genome sequence of Corynebacterium casei LMG S-19264T (=DSM 44701T), isolated from a smear-ripened cheese.</title>
        <authorList>
            <consortium name="US DOE Joint Genome Institute (JGI-PGF)"/>
            <person name="Walter F."/>
            <person name="Albersmeier A."/>
            <person name="Kalinowski J."/>
            <person name="Ruckert C."/>
        </authorList>
    </citation>
    <scope>NUCLEOTIDE SEQUENCE</scope>
    <source>
        <strain evidence="7">CGMCC 4.7679</strain>
    </source>
</reference>
<organism evidence="7 8">
    <name type="scientific">Amycolatopsis bartoniae</name>
    <dbReference type="NCBI Taxonomy" id="941986"/>
    <lineage>
        <taxon>Bacteria</taxon>
        <taxon>Bacillati</taxon>
        <taxon>Actinomycetota</taxon>
        <taxon>Actinomycetes</taxon>
        <taxon>Pseudonocardiales</taxon>
        <taxon>Pseudonocardiaceae</taxon>
        <taxon>Amycolatopsis</taxon>
    </lineage>
</organism>
<dbReference type="RefSeq" id="WP_145932652.1">
    <property type="nucleotide sequence ID" value="NZ_BNAV01000013.1"/>
</dbReference>
<dbReference type="InterPro" id="IPR036390">
    <property type="entry name" value="WH_DNA-bd_sf"/>
</dbReference>
<keyword evidence="8" id="KW-1185">Reference proteome</keyword>
<evidence type="ECO:0000256" key="1">
    <source>
        <dbReference type="ARBA" id="ARBA00023015"/>
    </source>
</evidence>
<dbReference type="InterPro" id="IPR014757">
    <property type="entry name" value="Tscrpt_reg_IclR_C"/>
</dbReference>
<feature type="domain" description="HTH iclR-type" evidence="5">
    <location>
        <begin position="20"/>
        <end position="92"/>
    </location>
</feature>
<dbReference type="SMART" id="SM00346">
    <property type="entry name" value="HTH_ICLR"/>
    <property type="match status" value="1"/>
</dbReference>
<protein>
    <submittedName>
        <fullName evidence="7">IclR family transcriptional regulator</fullName>
    </submittedName>
</protein>
<evidence type="ECO:0000313" key="8">
    <source>
        <dbReference type="Proteomes" id="UP000658656"/>
    </source>
</evidence>
<keyword evidence="2" id="KW-0238">DNA-binding</keyword>
<dbReference type="EMBL" id="BNAV01000013">
    <property type="protein sequence ID" value="GHF79013.1"/>
    <property type="molecule type" value="Genomic_DNA"/>
</dbReference>
<dbReference type="Proteomes" id="UP000658656">
    <property type="component" value="Unassembled WGS sequence"/>
</dbReference>
<keyword evidence="3" id="KW-0804">Transcription</keyword>
<comment type="caution">
    <text evidence="7">The sequence shown here is derived from an EMBL/GenBank/DDBJ whole genome shotgun (WGS) entry which is preliminary data.</text>
</comment>
<keyword evidence="1" id="KW-0805">Transcription regulation</keyword>
<evidence type="ECO:0000256" key="4">
    <source>
        <dbReference type="SAM" id="MobiDB-lite"/>
    </source>
</evidence>
<dbReference type="InterPro" id="IPR050707">
    <property type="entry name" value="HTH_MetabolicPath_Reg"/>
</dbReference>
<evidence type="ECO:0000259" key="5">
    <source>
        <dbReference type="PROSITE" id="PS51077"/>
    </source>
</evidence>
<dbReference type="PROSITE" id="PS51077">
    <property type="entry name" value="HTH_ICLR"/>
    <property type="match status" value="1"/>
</dbReference>
<accession>A0A8H9J5T4</accession>
<dbReference type="PANTHER" id="PTHR30136:SF35">
    <property type="entry name" value="HTH-TYPE TRANSCRIPTIONAL REGULATOR RV1719"/>
    <property type="match status" value="1"/>
</dbReference>
<dbReference type="Gene3D" id="1.10.10.10">
    <property type="entry name" value="Winged helix-like DNA-binding domain superfamily/Winged helix DNA-binding domain"/>
    <property type="match status" value="1"/>
</dbReference>
<gene>
    <name evidence="7" type="ORF">GCM10017566_61460</name>
</gene>
<evidence type="ECO:0000313" key="7">
    <source>
        <dbReference type="EMBL" id="GHF79013.1"/>
    </source>
</evidence>
<dbReference type="GO" id="GO:0003677">
    <property type="term" value="F:DNA binding"/>
    <property type="evidence" value="ECO:0007669"/>
    <property type="project" value="UniProtKB-KW"/>
</dbReference>
<dbReference type="GO" id="GO:0003700">
    <property type="term" value="F:DNA-binding transcription factor activity"/>
    <property type="evidence" value="ECO:0007669"/>
    <property type="project" value="TreeGrafter"/>
</dbReference>
<proteinExistence type="predicted"/>
<dbReference type="Pfam" id="PF09339">
    <property type="entry name" value="HTH_IclR"/>
    <property type="match status" value="1"/>
</dbReference>
<dbReference type="GO" id="GO:0045892">
    <property type="term" value="P:negative regulation of DNA-templated transcription"/>
    <property type="evidence" value="ECO:0007669"/>
    <property type="project" value="TreeGrafter"/>
</dbReference>
<dbReference type="SUPFAM" id="SSF55781">
    <property type="entry name" value="GAF domain-like"/>
    <property type="match status" value="1"/>
</dbReference>
<feature type="region of interest" description="Disordered" evidence="4">
    <location>
        <begin position="1"/>
        <end position="22"/>
    </location>
</feature>
<name>A0A8H9J5T4_9PSEU</name>
<feature type="domain" description="IclR-ED" evidence="6">
    <location>
        <begin position="86"/>
        <end position="270"/>
    </location>
</feature>
<sequence>MRDPEDDDDLAGQGKPGSGVRSMNSVLSTLRVFEEVALRQPIGVSELARTTEIPKSSVQRCLVTLQQAGWLKIVDPERARWGVTMKALTLGLRSAGEQDLREVAGPIIKRLAADTDETVLLGVRDGEDYVIVAREDTTQVVRVVQEVGSRVPLRATSAGWAIMAHLGEAEVNELLRRELREVEQAPVPDADELREEIARTRERGYALNGSSSWYRPQVASIGVAITDPAGQPIAGLTLSVPAMRFDRAHAKVWAPLVIAAADEIGRLLSSV</sequence>
<dbReference type="AlphaFoldDB" id="A0A8H9J5T4"/>
<dbReference type="InterPro" id="IPR005471">
    <property type="entry name" value="Tscrpt_reg_IclR_N"/>
</dbReference>
<reference evidence="7" key="2">
    <citation type="submission" date="2020-09" db="EMBL/GenBank/DDBJ databases">
        <authorList>
            <person name="Sun Q."/>
            <person name="Zhou Y."/>
        </authorList>
    </citation>
    <scope>NUCLEOTIDE SEQUENCE</scope>
    <source>
        <strain evidence="7">CGMCC 4.7679</strain>
    </source>
</reference>
<evidence type="ECO:0000256" key="2">
    <source>
        <dbReference type="ARBA" id="ARBA00023125"/>
    </source>
</evidence>
<dbReference type="InterPro" id="IPR036388">
    <property type="entry name" value="WH-like_DNA-bd_sf"/>
</dbReference>
<dbReference type="PANTHER" id="PTHR30136">
    <property type="entry name" value="HELIX-TURN-HELIX TRANSCRIPTIONAL REGULATOR, ICLR FAMILY"/>
    <property type="match status" value="1"/>
</dbReference>
<dbReference type="InterPro" id="IPR029016">
    <property type="entry name" value="GAF-like_dom_sf"/>
</dbReference>
<evidence type="ECO:0000256" key="3">
    <source>
        <dbReference type="ARBA" id="ARBA00023163"/>
    </source>
</evidence>